<evidence type="ECO:0000256" key="2">
    <source>
        <dbReference type="ARBA" id="ARBA00022552"/>
    </source>
</evidence>
<dbReference type="GO" id="GO:0016435">
    <property type="term" value="F:rRNA (guanine) methyltransferase activity"/>
    <property type="evidence" value="ECO:0007669"/>
    <property type="project" value="TreeGrafter"/>
</dbReference>
<comment type="similarity">
    <text evidence="1">Belongs to the class IV-like SAM-binding methyltransferase superfamily. RNA methyltransferase TrmH family.</text>
</comment>
<dbReference type="Proteomes" id="UP000799536">
    <property type="component" value="Unassembled WGS sequence"/>
</dbReference>
<feature type="domain" description="tRNA/rRNA methyltransferase SpoU type" evidence="7">
    <location>
        <begin position="43"/>
        <end position="204"/>
    </location>
</feature>
<organism evidence="8 9">
    <name type="scientific">Delitschia confertaspora ATCC 74209</name>
    <dbReference type="NCBI Taxonomy" id="1513339"/>
    <lineage>
        <taxon>Eukaryota</taxon>
        <taxon>Fungi</taxon>
        <taxon>Dikarya</taxon>
        <taxon>Ascomycota</taxon>
        <taxon>Pezizomycotina</taxon>
        <taxon>Dothideomycetes</taxon>
        <taxon>Pleosporomycetidae</taxon>
        <taxon>Pleosporales</taxon>
        <taxon>Delitschiaceae</taxon>
        <taxon>Delitschia</taxon>
    </lineage>
</organism>
<evidence type="ECO:0000256" key="6">
    <source>
        <dbReference type="SAM" id="MobiDB-lite"/>
    </source>
</evidence>
<feature type="compositionally biased region" description="Polar residues" evidence="6">
    <location>
        <begin position="125"/>
        <end position="153"/>
    </location>
</feature>
<keyword evidence="2" id="KW-0698">rRNA processing</keyword>
<evidence type="ECO:0000313" key="9">
    <source>
        <dbReference type="Proteomes" id="UP000799536"/>
    </source>
</evidence>
<keyword evidence="4" id="KW-0808">Transferase</keyword>
<reference evidence="8" key="1">
    <citation type="journal article" date="2020" name="Stud. Mycol.">
        <title>101 Dothideomycetes genomes: a test case for predicting lifestyles and emergence of pathogens.</title>
        <authorList>
            <person name="Haridas S."/>
            <person name="Albert R."/>
            <person name="Binder M."/>
            <person name="Bloem J."/>
            <person name="Labutti K."/>
            <person name="Salamov A."/>
            <person name="Andreopoulos B."/>
            <person name="Baker S."/>
            <person name="Barry K."/>
            <person name="Bills G."/>
            <person name="Bluhm B."/>
            <person name="Cannon C."/>
            <person name="Castanera R."/>
            <person name="Culley D."/>
            <person name="Daum C."/>
            <person name="Ezra D."/>
            <person name="Gonzalez J."/>
            <person name="Henrissat B."/>
            <person name="Kuo A."/>
            <person name="Liang C."/>
            <person name="Lipzen A."/>
            <person name="Lutzoni F."/>
            <person name="Magnuson J."/>
            <person name="Mondo S."/>
            <person name="Nolan M."/>
            <person name="Ohm R."/>
            <person name="Pangilinan J."/>
            <person name="Park H.-J."/>
            <person name="Ramirez L."/>
            <person name="Alfaro M."/>
            <person name="Sun H."/>
            <person name="Tritt A."/>
            <person name="Yoshinaga Y."/>
            <person name="Zwiers L.-H."/>
            <person name="Turgeon B."/>
            <person name="Goodwin S."/>
            <person name="Spatafora J."/>
            <person name="Crous P."/>
            <person name="Grigoriev I."/>
        </authorList>
    </citation>
    <scope>NUCLEOTIDE SEQUENCE</scope>
    <source>
        <strain evidence="8">ATCC 74209</strain>
    </source>
</reference>
<accession>A0A9P4JUH2</accession>
<protein>
    <submittedName>
        <fullName evidence="8">Alpha/beta knot</fullName>
    </submittedName>
</protein>
<name>A0A9P4JUH2_9PLEO</name>
<dbReference type="InterPro" id="IPR029026">
    <property type="entry name" value="tRNA_m1G_MTases_N"/>
</dbReference>
<evidence type="ECO:0000256" key="1">
    <source>
        <dbReference type="ARBA" id="ARBA00007228"/>
    </source>
</evidence>
<dbReference type="InterPro" id="IPR029028">
    <property type="entry name" value="Alpha/beta_knot_MTases"/>
</dbReference>
<evidence type="ECO:0000259" key="7">
    <source>
        <dbReference type="Pfam" id="PF00588"/>
    </source>
</evidence>
<comment type="caution">
    <text evidence="8">The sequence shown here is derived from an EMBL/GenBank/DDBJ whole genome shotgun (WGS) entry which is preliminary data.</text>
</comment>
<dbReference type="PANTHER" id="PTHR46103">
    <property type="entry name" value="RRNA METHYLTRANSFERASE 1, MITOCHONDRIAL"/>
    <property type="match status" value="1"/>
</dbReference>
<keyword evidence="5" id="KW-0949">S-adenosyl-L-methionine</keyword>
<evidence type="ECO:0000256" key="3">
    <source>
        <dbReference type="ARBA" id="ARBA00022603"/>
    </source>
</evidence>
<dbReference type="Gene3D" id="3.40.1280.10">
    <property type="match status" value="1"/>
</dbReference>
<sequence length="221" mass="23767">MGVFSIEKGYYDVDLDYQSREDLSVNGSEKRYNYNSAGWRHPFLLYVDGVLDEGNMGAIIRSAYYLGVDGIATPTRQSAPISHIAIKASAGAAEAIPIFAVSQPADFLQRSAQTGWRIYASDAIPQTPQPLSSTVSSPRTGHSEDTSTLSSHPTIVMMGGEGSGLRSSLLNHAHFKVGIRAAKTVDEIGVDSLNVGVAASLLCYEILKKPKNEAKEGDLLF</sequence>
<dbReference type="AlphaFoldDB" id="A0A9P4JUH2"/>
<keyword evidence="9" id="KW-1185">Reference proteome</keyword>
<dbReference type="OrthoDB" id="270651at2759"/>
<dbReference type="CDD" id="cd18105">
    <property type="entry name" value="SpoU-like_MRM1"/>
    <property type="match status" value="1"/>
</dbReference>
<dbReference type="InterPro" id="IPR001537">
    <property type="entry name" value="SpoU_MeTrfase"/>
</dbReference>
<dbReference type="GO" id="GO:0005739">
    <property type="term" value="C:mitochondrion"/>
    <property type="evidence" value="ECO:0007669"/>
    <property type="project" value="TreeGrafter"/>
</dbReference>
<feature type="region of interest" description="Disordered" evidence="6">
    <location>
        <begin position="125"/>
        <end position="154"/>
    </location>
</feature>
<dbReference type="InterPro" id="IPR047261">
    <property type="entry name" value="MRM1_MeTrfase_dom"/>
</dbReference>
<proteinExistence type="inferred from homology"/>
<evidence type="ECO:0000256" key="5">
    <source>
        <dbReference type="ARBA" id="ARBA00022691"/>
    </source>
</evidence>
<evidence type="ECO:0000256" key="4">
    <source>
        <dbReference type="ARBA" id="ARBA00022679"/>
    </source>
</evidence>
<dbReference type="Pfam" id="PF00588">
    <property type="entry name" value="SpoU_methylase"/>
    <property type="match status" value="1"/>
</dbReference>
<evidence type="ECO:0000313" key="8">
    <source>
        <dbReference type="EMBL" id="KAF2205547.1"/>
    </source>
</evidence>
<gene>
    <name evidence="8" type="ORF">GQ43DRAFT_436891</name>
</gene>
<dbReference type="EMBL" id="ML993853">
    <property type="protein sequence ID" value="KAF2205547.1"/>
    <property type="molecule type" value="Genomic_DNA"/>
</dbReference>
<dbReference type="InterPro" id="IPR047182">
    <property type="entry name" value="MRM1"/>
</dbReference>
<keyword evidence="3" id="KW-0489">Methyltransferase</keyword>
<dbReference type="GO" id="GO:0003723">
    <property type="term" value="F:RNA binding"/>
    <property type="evidence" value="ECO:0007669"/>
    <property type="project" value="InterPro"/>
</dbReference>
<dbReference type="SUPFAM" id="SSF75217">
    <property type="entry name" value="alpha/beta knot"/>
    <property type="match status" value="1"/>
</dbReference>
<dbReference type="PANTHER" id="PTHR46103:SF1">
    <property type="entry name" value="RRNA METHYLTRANSFERASE 1, MITOCHONDRIAL"/>
    <property type="match status" value="1"/>
</dbReference>